<keyword evidence="3" id="KW-1185">Reference proteome</keyword>
<keyword evidence="1" id="KW-0175">Coiled coil</keyword>
<dbReference type="EMBL" id="FNVR01000026">
    <property type="protein sequence ID" value="SEG33674.1"/>
    <property type="molecule type" value="Genomic_DNA"/>
</dbReference>
<organism evidence="2 3">
    <name type="scientific">Algoriphagus boritolerans DSM 17298 = JCM 18970</name>
    <dbReference type="NCBI Taxonomy" id="1120964"/>
    <lineage>
        <taxon>Bacteria</taxon>
        <taxon>Pseudomonadati</taxon>
        <taxon>Bacteroidota</taxon>
        <taxon>Cytophagia</taxon>
        <taxon>Cytophagales</taxon>
        <taxon>Cyclobacteriaceae</taxon>
        <taxon>Algoriphagus</taxon>
    </lineage>
</organism>
<dbReference type="STRING" id="1120964.GCA_001313265_05491"/>
<dbReference type="OrthoDB" id="667380at2"/>
<proteinExistence type="predicted"/>
<accession>A0A1H5ZC79</accession>
<protein>
    <recommendedName>
        <fullName evidence="4">Transcription elongation factor, GreA/GreB, C-term</fullName>
    </recommendedName>
</protein>
<sequence length="150" mass="16940">MHSRPSKGSILHACIIKQQLTISDFEKEVARLKAEITTKDESESQGGRGTSEQNDLLIRMEHELLFLKNELMTLENIDSSLSCDKIEEGAVVVTDQRIFFISTSIESVDVNEVSVFGLSTHAPIYTEMKGKKKGETIQFNGLRYRIIDVY</sequence>
<name>A0A1H5ZC79_9BACT</name>
<evidence type="ECO:0000313" key="2">
    <source>
        <dbReference type="EMBL" id="SEG33674.1"/>
    </source>
</evidence>
<reference evidence="3" key="1">
    <citation type="submission" date="2016-10" db="EMBL/GenBank/DDBJ databases">
        <authorList>
            <person name="Varghese N."/>
            <person name="Submissions S."/>
        </authorList>
    </citation>
    <scope>NUCLEOTIDE SEQUENCE [LARGE SCALE GENOMIC DNA]</scope>
    <source>
        <strain evidence="3">DSM 17298</strain>
    </source>
</reference>
<evidence type="ECO:0000256" key="1">
    <source>
        <dbReference type="SAM" id="Coils"/>
    </source>
</evidence>
<dbReference type="RefSeq" id="WP_103926029.1">
    <property type="nucleotide sequence ID" value="NZ_BBFN01000034.1"/>
</dbReference>
<dbReference type="AlphaFoldDB" id="A0A1H5ZC79"/>
<evidence type="ECO:0000313" key="3">
    <source>
        <dbReference type="Proteomes" id="UP000236736"/>
    </source>
</evidence>
<evidence type="ECO:0008006" key="4">
    <source>
        <dbReference type="Google" id="ProtNLM"/>
    </source>
</evidence>
<gene>
    <name evidence="2" type="ORF">SAMN03080598_03420</name>
</gene>
<dbReference type="Proteomes" id="UP000236736">
    <property type="component" value="Unassembled WGS sequence"/>
</dbReference>
<feature type="coiled-coil region" evidence="1">
    <location>
        <begin position="15"/>
        <end position="77"/>
    </location>
</feature>